<dbReference type="EMBL" id="JANCLT010000004">
    <property type="protein sequence ID" value="MCP8968825.1"/>
    <property type="molecule type" value="Genomic_DNA"/>
</dbReference>
<sequence length="112" mass="12888">MKQEAVSRARKNEIDYTAVANSSEFKTLLQEKRKFIVPMSIFFFCFYIALPLMTSYSKVLNTPAIGAITWAWLFAIAQFIMTWALCIIYSRKAESFDKLSDKILQSLEKGRG</sequence>
<name>A0AA41X8H7_9BACI</name>
<dbReference type="AlphaFoldDB" id="A0AA41X8H7"/>
<gene>
    <name evidence="2" type="ORF">NK662_09770</name>
</gene>
<keyword evidence="1" id="KW-0472">Membrane</keyword>
<evidence type="ECO:0000256" key="1">
    <source>
        <dbReference type="SAM" id="Phobius"/>
    </source>
</evidence>
<organism evidence="2 3">
    <name type="scientific">Ectobacillus ponti</name>
    <dbReference type="NCBI Taxonomy" id="2961894"/>
    <lineage>
        <taxon>Bacteria</taxon>
        <taxon>Bacillati</taxon>
        <taxon>Bacillota</taxon>
        <taxon>Bacilli</taxon>
        <taxon>Bacillales</taxon>
        <taxon>Bacillaceae</taxon>
        <taxon>Ectobacillus</taxon>
    </lineage>
</organism>
<evidence type="ECO:0000313" key="2">
    <source>
        <dbReference type="EMBL" id="MCP8968825.1"/>
    </source>
</evidence>
<dbReference type="Proteomes" id="UP001156102">
    <property type="component" value="Unassembled WGS sequence"/>
</dbReference>
<keyword evidence="3" id="KW-1185">Reference proteome</keyword>
<feature type="transmembrane region" description="Helical" evidence="1">
    <location>
        <begin position="65"/>
        <end position="89"/>
    </location>
</feature>
<feature type="transmembrane region" description="Helical" evidence="1">
    <location>
        <begin position="35"/>
        <end position="53"/>
    </location>
</feature>
<dbReference type="InterPro" id="IPR007436">
    <property type="entry name" value="DUF485"/>
</dbReference>
<accession>A0AA41X8H7</accession>
<keyword evidence="1" id="KW-1133">Transmembrane helix</keyword>
<proteinExistence type="predicted"/>
<dbReference type="PANTHER" id="PTHR38441:SF1">
    <property type="entry name" value="MEMBRANE PROTEIN"/>
    <property type="match status" value="1"/>
</dbReference>
<dbReference type="PANTHER" id="PTHR38441">
    <property type="entry name" value="INTEGRAL MEMBRANE PROTEIN-RELATED"/>
    <property type="match status" value="1"/>
</dbReference>
<evidence type="ECO:0000313" key="3">
    <source>
        <dbReference type="Proteomes" id="UP001156102"/>
    </source>
</evidence>
<dbReference type="Pfam" id="PF04341">
    <property type="entry name" value="DUF485"/>
    <property type="match status" value="1"/>
</dbReference>
<reference evidence="2" key="1">
    <citation type="submission" date="2022-07" db="EMBL/GenBank/DDBJ databases">
        <authorList>
            <person name="Li W.-J."/>
            <person name="Deng Q.-Q."/>
        </authorList>
    </citation>
    <scope>NUCLEOTIDE SEQUENCE</scope>
    <source>
        <strain evidence="2">SYSU M60031</strain>
    </source>
</reference>
<comment type="caution">
    <text evidence="2">The sequence shown here is derived from an EMBL/GenBank/DDBJ whole genome shotgun (WGS) entry which is preliminary data.</text>
</comment>
<protein>
    <submittedName>
        <fullName evidence="2">DUF485 domain-containing protein</fullName>
    </submittedName>
</protein>
<keyword evidence="1" id="KW-0812">Transmembrane</keyword>